<dbReference type="RefSeq" id="WP_131910986.1">
    <property type="nucleotide sequence ID" value="NZ_OU594967.1"/>
</dbReference>
<evidence type="ECO:0000313" key="7">
    <source>
        <dbReference type="Proteomes" id="UP000295565"/>
    </source>
</evidence>
<dbReference type="SUPFAM" id="SSF46785">
    <property type="entry name" value="Winged helix' DNA-binding domain"/>
    <property type="match status" value="1"/>
</dbReference>
<gene>
    <name evidence="6" type="ORF">EV690_0110</name>
</gene>
<dbReference type="InterPro" id="IPR036388">
    <property type="entry name" value="WH-like_DNA-bd_sf"/>
</dbReference>
<comment type="similarity">
    <text evidence="1">Belongs to the LysR transcriptional regulatory family.</text>
</comment>
<dbReference type="PANTHER" id="PTHR30126:SF98">
    <property type="entry name" value="HTH-TYPE TRANSCRIPTIONAL ACTIVATOR BAUR"/>
    <property type="match status" value="1"/>
</dbReference>
<proteinExistence type="inferred from homology"/>
<evidence type="ECO:0000256" key="1">
    <source>
        <dbReference type="ARBA" id="ARBA00009437"/>
    </source>
</evidence>
<evidence type="ECO:0000256" key="2">
    <source>
        <dbReference type="ARBA" id="ARBA00023015"/>
    </source>
</evidence>
<dbReference type="InterPro" id="IPR005119">
    <property type="entry name" value="LysR_subst-bd"/>
</dbReference>
<dbReference type="GO" id="GO:0000976">
    <property type="term" value="F:transcription cis-regulatory region binding"/>
    <property type="evidence" value="ECO:0007669"/>
    <property type="project" value="TreeGrafter"/>
</dbReference>
<dbReference type="SUPFAM" id="SSF53850">
    <property type="entry name" value="Periplasmic binding protein-like II"/>
    <property type="match status" value="1"/>
</dbReference>
<dbReference type="CDD" id="cd05466">
    <property type="entry name" value="PBP2_LTTR_substrate"/>
    <property type="match status" value="1"/>
</dbReference>
<feature type="domain" description="HTH lysR-type" evidence="5">
    <location>
        <begin position="4"/>
        <end position="61"/>
    </location>
</feature>
<dbReference type="Proteomes" id="UP000295565">
    <property type="component" value="Unassembled WGS sequence"/>
</dbReference>
<dbReference type="FunFam" id="1.10.10.10:FF:000001">
    <property type="entry name" value="LysR family transcriptional regulator"/>
    <property type="match status" value="1"/>
</dbReference>
<dbReference type="OrthoDB" id="464481at2"/>
<keyword evidence="3" id="KW-0238">DNA-binding</keyword>
<organism evidence="6 7">
    <name type="scientific">Celerinatantimonas diazotrophica</name>
    <dbReference type="NCBI Taxonomy" id="412034"/>
    <lineage>
        <taxon>Bacteria</taxon>
        <taxon>Pseudomonadati</taxon>
        <taxon>Pseudomonadota</taxon>
        <taxon>Gammaproteobacteria</taxon>
        <taxon>Celerinatantimonadaceae</taxon>
        <taxon>Celerinatantimonas</taxon>
    </lineage>
</organism>
<sequence length="295" mass="33349">MSRLNYHHLYYFWQVAKLGNLTQTAQTLHISQSALSSQIKQLEQSLDVQLFIRKGRTLSLTESGYHALNYAEEIFKNGEELEKLLTSGETLPGATIRIGMLSTISRNFIEQFIQPLIKQNDCRYTLQSMSQAGLLNALSELQIDIALTNIPVRGSNKQSWQSRLLARQAVAIIGQSGLDLSGELDDSYRGQRWVLPYGENPLRAAFDAFAAQYELQPEVVAESDDMAMLRLLTRDTGALAVMPNVVVKDELDQGTLKHYLLLPNVYENFYSVTVKRRVVHPKLDMLIQPFLDLSD</sequence>
<keyword evidence="2" id="KW-0805">Transcription regulation</keyword>
<keyword evidence="7" id="KW-1185">Reference proteome</keyword>
<dbReference type="InterPro" id="IPR000847">
    <property type="entry name" value="LysR_HTH_N"/>
</dbReference>
<comment type="caution">
    <text evidence="6">The sequence shown here is derived from an EMBL/GenBank/DDBJ whole genome shotgun (WGS) entry which is preliminary data.</text>
</comment>
<evidence type="ECO:0000313" key="6">
    <source>
        <dbReference type="EMBL" id="TCK63991.1"/>
    </source>
</evidence>
<protein>
    <submittedName>
        <fullName evidence="6">LysR family transcriptional activator of nhaA</fullName>
    </submittedName>
</protein>
<dbReference type="PRINTS" id="PR00039">
    <property type="entry name" value="HTHLYSR"/>
</dbReference>
<accession>A0A4V6NEJ2</accession>
<dbReference type="GO" id="GO:0003700">
    <property type="term" value="F:DNA-binding transcription factor activity"/>
    <property type="evidence" value="ECO:0007669"/>
    <property type="project" value="InterPro"/>
</dbReference>
<dbReference type="Pfam" id="PF03466">
    <property type="entry name" value="LysR_substrate"/>
    <property type="match status" value="1"/>
</dbReference>
<dbReference type="Gene3D" id="1.10.10.10">
    <property type="entry name" value="Winged helix-like DNA-binding domain superfamily/Winged helix DNA-binding domain"/>
    <property type="match status" value="1"/>
</dbReference>
<keyword evidence="4" id="KW-0804">Transcription</keyword>
<dbReference type="InterPro" id="IPR036390">
    <property type="entry name" value="WH_DNA-bd_sf"/>
</dbReference>
<name>A0A4V6NEJ2_9GAMM</name>
<reference evidence="6 7" key="1">
    <citation type="submission" date="2019-03" db="EMBL/GenBank/DDBJ databases">
        <title>Genomic Encyclopedia of Type Strains, Phase IV (KMG-IV): sequencing the most valuable type-strain genomes for metagenomic binning, comparative biology and taxonomic classification.</title>
        <authorList>
            <person name="Goeker M."/>
        </authorList>
    </citation>
    <scope>NUCLEOTIDE SEQUENCE [LARGE SCALE GENOMIC DNA]</scope>
    <source>
        <strain evidence="6 7">DSM 18577</strain>
    </source>
</reference>
<dbReference type="Pfam" id="PF00126">
    <property type="entry name" value="HTH_1"/>
    <property type="match status" value="1"/>
</dbReference>
<dbReference type="Gene3D" id="3.40.190.290">
    <property type="match status" value="1"/>
</dbReference>
<dbReference type="EMBL" id="SMGD01000001">
    <property type="protein sequence ID" value="TCK63991.1"/>
    <property type="molecule type" value="Genomic_DNA"/>
</dbReference>
<evidence type="ECO:0000256" key="4">
    <source>
        <dbReference type="ARBA" id="ARBA00023163"/>
    </source>
</evidence>
<evidence type="ECO:0000259" key="5">
    <source>
        <dbReference type="PROSITE" id="PS50931"/>
    </source>
</evidence>
<dbReference type="AlphaFoldDB" id="A0A4V6NEJ2"/>
<dbReference type="PROSITE" id="PS50931">
    <property type="entry name" value="HTH_LYSR"/>
    <property type="match status" value="1"/>
</dbReference>
<evidence type="ECO:0000256" key="3">
    <source>
        <dbReference type="ARBA" id="ARBA00023125"/>
    </source>
</evidence>
<dbReference type="PANTHER" id="PTHR30126">
    <property type="entry name" value="HTH-TYPE TRANSCRIPTIONAL REGULATOR"/>
    <property type="match status" value="1"/>
</dbReference>